<dbReference type="InterPro" id="IPR009057">
    <property type="entry name" value="Homeodomain-like_sf"/>
</dbReference>
<name>A0ABQ5UJJ6_9HYPH</name>
<dbReference type="SUPFAM" id="SSF46689">
    <property type="entry name" value="Homeodomain-like"/>
    <property type="match status" value="1"/>
</dbReference>
<keyword evidence="2 4" id="KW-0238">DNA-binding</keyword>
<evidence type="ECO:0000256" key="4">
    <source>
        <dbReference type="PROSITE-ProRule" id="PRU00335"/>
    </source>
</evidence>
<dbReference type="PRINTS" id="PR00455">
    <property type="entry name" value="HTHTETR"/>
</dbReference>
<comment type="caution">
    <text evidence="6">The sequence shown here is derived from an EMBL/GenBank/DDBJ whole genome shotgun (WGS) entry which is preliminary data.</text>
</comment>
<feature type="DNA-binding region" description="H-T-H motif" evidence="4">
    <location>
        <begin position="33"/>
        <end position="52"/>
    </location>
</feature>
<keyword evidence="7" id="KW-1185">Reference proteome</keyword>
<dbReference type="EMBL" id="BSNG01000002">
    <property type="protein sequence ID" value="GLQ11631.1"/>
    <property type="molecule type" value="Genomic_DNA"/>
</dbReference>
<evidence type="ECO:0000256" key="2">
    <source>
        <dbReference type="ARBA" id="ARBA00023125"/>
    </source>
</evidence>
<sequence>MSAPLSDRSAEKRQRMLAAARDLFLRNGLRGTTMEAIARQAHVAKPTLYAQFADKDAVFNAIIETMVGDIHRVIDAGLASEGPVAVRVGRALADKYGMMLDLLDGSPHADEIYTEQARQPAHYQALDRAVEDKFTAVLGEAGMEQPRELARLVIAAAAGIGRSYRDKAGLRAAIMVLCERVIL</sequence>
<dbReference type="PROSITE" id="PS50977">
    <property type="entry name" value="HTH_TETR_2"/>
    <property type="match status" value="1"/>
</dbReference>
<evidence type="ECO:0000313" key="6">
    <source>
        <dbReference type="EMBL" id="GLQ11631.1"/>
    </source>
</evidence>
<dbReference type="PANTHER" id="PTHR30055">
    <property type="entry name" value="HTH-TYPE TRANSCRIPTIONAL REGULATOR RUTR"/>
    <property type="match status" value="1"/>
</dbReference>
<proteinExistence type="predicted"/>
<gene>
    <name evidence="6" type="ORF">GCM10007913_35630</name>
</gene>
<accession>A0ABQ5UJJ6</accession>
<reference evidence="6" key="2">
    <citation type="submission" date="2023-01" db="EMBL/GenBank/DDBJ databases">
        <title>Draft genome sequence of Devosia yakushimensis strain NBRC 103855.</title>
        <authorList>
            <person name="Sun Q."/>
            <person name="Mori K."/>
        </authorList>
    </citation>
    <scope>NUCLEOTIDE SEQUENCE</scope>
    <source>
        <strain evidence="6">NBRC 103855</strain>
    </source>
</reference>
<feature type="domain" description="HTH tetR-type" evidence="5">
    <location>
        <begin position="10"/>
        <end position="70"/>
    </location>
</feature>
<dbReference type="Gene3D" id="1.10.357.10">
    <property type="entry name" value="Tetracycline Repressor, domain 2"/>
    <property type="match status" value="1"/>
</dbReference>
<dbReference type="Proteomes" id="UP001161406">
    <property type="component" value="Unassembled WGS sequence"/>
</dbReference>
<dbReference type="InterPro" id="IPR001647">
    <property type="entry name" value="HTH_TetR"/>
</dbReference>
<evidence type="ECO:0000256" key="1">
    <source>
        <dbReference type="ARBA" id="ARBA00023015"/>
    </source>
</evidence>
<evidence type="ECO:0000313" key="7">
    <source>
        <dbReference type="Proteomes" id="UP001161406"/>
    </source>
</evidence>
<organism evidence="6 7">
    <name type="scientific">Devosia yakushimensis</name>
    <dbReference type="NCBI Taxonomy" id="470028"/>
    <lineage>
        <taxon>Bacteria</taxon>
        <taxon>Pseudomonadati</taxon>
        <taxon>Pseudomonadota</taxon>
        <taxon>Alphaproteobacteria</taxon>
        <taxon>Hyphomicrobiales</taxon>
        <taxon>Devosiaceae</taxon>
        <taxon>Devosia</taxon>
    </lineage>
</organism>
<keyword evidence="1" id="KW-0805">Transcription regulation</keyword>
<dbReference type="Pfam" id="PF00440">
    <property type="entry name" value="TetR_N"/>
    <property type="match status" value="1"/>
</dbReference>
<reference evidence="6" key="1">
    <citation type="journal article" date="2014" name="Int. J. Syst. Evol. Microbiol.">
        <title>Complete genome of a new Firmicutes species belonging to the dominant human colonic microbiota ('Ruminococcus bicirculans') reveals two chromosomes and a selective capacity to utilize plant glucans.</title>
        <authorList>
            <consortium name="NISC Comparative Sequencing Program"/>
            <person name="Wegmann U."/>
            <person name="Louis P."/>
            <person name="Goesmann A."/>
            <person name="Henrissat B."/>
            <person name="Duncan S.H."/>
            <person name="Flint H.J."/>
        </authorList>
    </citation>
    <scope>NUCLEOTIDE SEQUENCE</scope>
    <source>
        <strain evidence="6">NBRC 103855</strain>
    </source>
</reference>
<protein>
    <recommendedName>
        <fullName evidence="5">HTH tetR-type domain-containing protein</fullName>
    </recommendedName>
</protein>
<dbReference type="InterPro" id="IPR050109">
    <property type="entry name" value="HTH-type_TetR-like_transc_reg"/>
</dbReference>
<keyword evidence="3" id="KW-0804">Transcription</keyword>
<dbReference type="PANTHER" id="PTHR30055:SF234">
    <property type="entry name" value="HTH-TYPE TRANSCRIPTIONAL REGULATOR BETI"/>
    <property type="match status" value="1"/>
</dbReference>
<dbReference type="RefSeq" id="WP_284393145.1">
    <property type="nucleotide sequence ID" value="NZ_BSNG01000002.1"/>
</dbReference>
<evidence type="ECO:0000259" key="5">
    <source>
        <dbReference type="PROSITE" id="PS50977"/>
    </source>
</evidence>
<evidence type="ECO:0000256" key="3">
    <source>
        <dbReference type="ARBA" id="ARBA00023163"/>
    </source>
</evidence>